<name>A0A9W3X058_BACTU</name>
<dbReference type="AlphaFoldDB" id="A0A9W3X058"/>
<reference evidence="1 2" key="1">
    <citation type="submission" date="2016-04" db="EMBL/GenBank/DDBJ databases">
        <title>High quality genome of the nematocidal Bacillus thuringiensis MYBT18246.</title>
        <authorList>
            <person name="Hollensteiner J."/>
            <person name="Poehlein A."/>
            <person name="Sproeer C."/>
            <person name="Bunk B."/>
            <person name="Rosenstiel P."/>
            <person name="Schulenburg H."/>
            <person name="Liesegang H."/>
        </authorList>
    </citation>
    <scope>NUCLEOTIDE SEQUENCE [LARGE SCALE GENOMIC DNA]</scope>
    <source>
        <strain evidence="1 2">MYBT18246</strain>
    </source>
</reference>
<evidence type="ECO:0000313" key="1">
    <source>
        <dbReference type="EMBL" id="ANS47865.1"/>
    </source>
</evidence>
<accession>A0A9W3X058</accession>
<organism evidence="1 2">
    <name type="scientific">Bacillus thuringiensis</name>
    <dbReference type="NCBI Taxonomy" id="1428"/>
    <lineage>
        <taxon>Bacteria</taxon>
        <taxon>Bacillati</taxon>
        <taxon>Bacillota</taxon>
        <taxon>Bacilli</taxon>
        <taxon>Bacillales</taxon>
        <taxon>Bacillaceae</taxon>
        <taxon>Bacillus</taxon>
        <taxon>Bacillus cereus group</taxon>
    </lineage>
</organism>
<evidence type="ECO:0008006" key="3">
    <source>
        <dbReference type="Google" id="ProtNLM"/>
    </source>
</evidence>
<dbReference type="Proteomes" id="UP000092743">
    <property type="component" value="Chromosome"/>
</dbReference>
<sequence>MNRIKRVIYHINKLRWGEYMKVIFQGEGGAKIFESYDENVSDLLAILKETKGIKIGIVEYKVLKYELNYFRHPKKADTERELHIIVQPKYM</sequence>
<proteinExistence type="predicted"/>
<dbReference type="EMBL" id="CP015350">
    <property type="protein sequence ID" value="ANS47865.1"/>
    <property type="molecule type" value="Genomic_DNA"/>
</dbReference>
<gene>
    <name evidence="1" type="ORF">BT246_24970</name>
</gene>
<protein>
    <recommendedName>
        <fullName evidence="3">Group-specific protein</fullName>
    </recommendedName>
</protein>
<evidence type="ECO:0000313" key="2">
    <source>
        <dbReference type="Proteomes" id="UP000092743"/>
    </source>
</evidence>